<comment type="caution">
    <text evidence="3">The sequence shown here is derived from an EMBL/GenBank/DDBJ whole genome shotgun (WGS) entry which is preliminary data.</text>
</comment>
<dbReference type="RefSeq" id="WP_263332242.1">
    <property type="nucleotide sequence ID" value="NZ_JAGSYH010000001.1"/>
</dbReference>
<accession>A0ABW1ENH2</accession>
<protein>
    <submittedName>
        <fullName evidence="3">LPXTG cell wall anchor domain-containing protein</fullName>
    </submittedName>
</protein>
<sequence>MKNLIKISVLALAFLAGANRYAQADPSLNGGSYHQMTPTPKTPHINNADPEGPRPRTPNVAPEIDPGLAWSGVALLAGSLAIMGSRRKKAASL</sequence>
<reference evidence="4" key="1">
    <citation type="journal article" date="2019" name="Int. J. Syst. Evol. Microbiol.">
        <title>The Global Catalogue of Microorganisms (GCM) 10K type strain sequencing project: providing services to taxonomists for standard genome sequencing and annotation.</title>
        <authorList>
            <consortium name="The Broad Institute Genomics Platform"/>
            <consortium name="The Broad Institute Genome Sequencing Center for Infectious Disease"/>
            <person name="Wu L."/>
            <person name="Ma J."/>
        </authorList>
    </citation>
    <scope>NUCLEOTIDE SEQUENCE [LARGE SCALE GENOMIC DNA]</scope>
    <source>
        <strain evidence="4">JCM 4087</strain>
    </source>
</reference>
<dbReference type="Proteomes" id="UP001596091">
    <property type="component" value="Unassembled WGS sequence"/>
</dbReference>
<evidence type="ECO:0000256" key="1">
    <source>
        <dbReference type="SAM" id="MobiDB-lite"/>
    </source>
</evidence>
<name>A0ABW1ENH2_9BACT</name>
<feature type="chain" id="PRO_5045928434" evidence="2">
    <location>
        <begin position="25"/>
        <end position="93"/>
    </location>
</feature>
<dbReference type="EMBL" id="JBHSPH010000010">
    <property type="protein sequence ID" value="MFC5864953.1"/>
    <property type="molecule type" value="Genomic_DNA"/>
</dbReference>
<evidence type="ECO:0000313" key="3">
    <source>
        <dbReference type="EMBL" id="MFC5864953.1"/>
    </source>
</evidence>
<feature type="region of interest" description="Disordered" evidence="1">
    <location>
        <begin position="26"/>
        <end position="63"/>
    </location>
</feature>
<keyword evidence="2" id="KW-0732">Signal</keyword>
<feature type="compositionally biased region" description="Polar residues" evidence="1">
    <location>
        <begin position="29"/>
        <end position="39"/>
    </location>
</feature>
<evidence type="ECO:0000313" key="4">
    <source>
        <dbReference type="Proteomes" id="UP001596091"/>
    </source>
</evidence>
<gene>
    <name evidence="3" type="ORF">ACFPT7_21775</name>
</gene>
<feature type="signal peptide" evidence="2">
    <location>
        <begin position="1"/>
        <end position="24"/>
    </location>
</feature>
<keyword evidence="4" id="KW-1185">Reference proteome</keyword>
<organism evidence="3 4">
    <name type="scientific">Acidicapsa dinghuensis</name>
    <dbReference type="NCBI Taxonomy" id="2218256"/>
    <lineage>
        <taxon>Bacteria</taxon>
        <taxon>Pseudomonadati</taxon>
        <taxon>Acidobacteriota</taxon>
        <taxon>Terriglobia</taxon>
        <taxon>Terriglobales</taxon>
        <taxon>Acidobacteriaceae</taxon>
        <taxon>Acidicapsa</taxon>
    </lineage>
</organism>
<evidence type="ECO:0000256" key="2">
    <source>
        <dbReference type="SAM" id="SignalP"/>
    </source>
</evidence>
<dbReference type="NCBIfam" id="TIGR01167">
    <property type="entry name" value="LPXTG_anchor"/>
    <property type="match status" value="1"/>
</dbReference>
<proteinExistence type="predicted"/>